<proteinExistence type="predicted"/>
<sequence>SVEKQHTFLYFIDDIWGAIVLHNFVEMLRKFFEQEKVKVKVQDTTIKLKNEYLLSLLRE</sequence>
<organism evidence="1">
    <name type="scientific">marine sediment metagenome</name>
    <dbReference type="NCBI Taxonomy" id="412755"/>
    <lineage>
        <taxon>unclassified sequences</taxon>
        <taxon>metagenomes</taxon>
        <taxon>ecological metagenomes</taxon>
    </lineage>
</organism>
<comment type="caution">
    <text evidence="1">The sequence shown here is derived from an EMBL/GenBank/DDBJ whole genome shotgun (WGS) entry which is preliminary data.</text>
</comment>
<evidence type="ECO:0000313" key="1">
    <source>
        <dbReference type="EMBL" id="GAH37874.1"/>
    </source>
</evidence>
<gene>
    <name evidence="1" type="ORF">S03H2_16051</name>
</gene>
<protein>
    <submittedName>
        <fullName evidence="1">Uncharacterized protein</fullName>
    </submittedName>
</protein>
<feature type="non-terminal residue" evidence="1">
    <location>
        <position position="1"/>
    </location>
</feature>
<reference evidence="1" key="1">
    <citation type="journal article" date="2014" name="Front. Microbiol.">
        <title>High frequency of phylogenetically diverse reductive dehalogenase-homologous genes in deep subseafloor sedimentary metagenomes.</title>
        <authorList>
            <person name="Kawai M."/>
            <person name="Futagami T."/>
            <person name="Toyoda A."/>
            <person name="Takaki Y."/>
            <person name="Nishi S."/>
            <person name="Hori S."/>
            <person name="Arai W."/>
            <person name="Tsubouchi T."/>
            <person name="Morono Y."/>
            <person name="Uchiyama I."/>
            <person name="Ito T."/>
            <person name="Fujiyama A."/>
            <person name="Inagaki F."/>
            <person name="Takami H."/>
        </authorList>
    </citation>
    <scope>NUCLEOTIDE SEQUENCE</scope>
    <source>
        <strain evidence="1">Expedition CK06-06</strain>
    </source>
</reference>
<dbReference type="EMBL" id="BARU01008182">
    <property type="protein sequence ID" value="GAH37874.1"/>
    <property type="molecule type" value="Genomic_DNA"/>
</dbReference>
<name>X1G8H4_9ZZZZ</name>
<dbReference type="AlphaFoldDB" id="X1G8H4"/>
<accession>X1G8H4</accession>